<dbReference type="STRING" id="119206.AWM72_01545"/>
<reference evidence="1 2" key="1">
    <citation type="submission" date="2019-09" db="EMBL/GenBank/DDBJ databases">
        <title>Draft genome sequence assemblies of isolates from the urinary tract.</title>
        <authorList>
            <person name="Mores C.R."/>
            <person name="Putonti C."/>
            <person name="Wolfe A.J."/>
        </authorList>
    </citation>
    <scope>NUCLEOTIDE SEQUENCE [LARGE SCALE GENOMIC DNA]</scope>
    <source>
        <strain evidence="1 2">UMB623</strain>
    </source>
</reference>
<dbReference type="Proteomes" id="UP000327148">
    <property type="component" value="Unassembled WGS sequence"/>
</dbReference>
<name>A0A5N1GLC4_9LACT</name>
<dbReference type="RefSeq" id="WP_070430564.1">
    <property type="nucleotide sequence ID" value="NZ_VYWO01000003.1"/>
</dbReference>
<dbReference type="AlphaFoldDB" id="A0A5N1GLC4"/>
<proteinExistence type="predicted"/>
<organism evidence="1 2">
    <name type="scientific">Aerococcus sanguinicola</name>
    <dbReference type="NCBI Taxonomy" id="119206"/>
    <lineage>
        <taxon>Bacteria</taxon>
        <taxon>Bacillati</taxon>
        <taxon>Bacillota</taxon>
        <taxon>Bacilli</taxon>
        <taxon>Lactobacillales</taxon>
        <taxon>Aerococcaceae</taxon>
        <taxon>Aerococcus</taxon>
    </lineage>
</organism>
<accession>A0A5N1GLC4</accession>
<gene>
    <name evidence="1" type="ORF">F6I03_05975</name>
</gene>
<dbReference type="EMBL" id="VYWO01000003">
    <property type="protein sequence ID" value="KAA9300851.1"/>
    <property type="molecule type" value="Genomic_DNA"/>
</dbReference>
<protein>
    <submittedName>
        <fullName evidence="1">Uncharacterized protein</fullName>
    </submittedName>
</protein>
<comment type="caution">
    <text evidence="1">The sequence shown here is derived from an EMBL/GenBank/DDBJ whole genome shotgun (WGS) entry which is preliminary data.</text>
</comment>
<evidence type="ECO:0000313" key="1">
    <source>
        <dbReference type="EMBL" id="KAA9300851.1"/>
    </source>
</evidence>
<evidence type="ECO:0000313" key="2">
    <source>
        <dbReference type="Proteomes" id="UP000327148"/>
    </source>
</evidence>
<sequence length="127" mass="15155">MVRSGKHFTDYNAYHDRGFQLKWRTAFALDELVQSIEGNIEEDQKKNPKEAQMSPEAISAVLYEAYFYHRPLEVQLNRYDHLGRLWDKRQAYFNGCWNASGLWLGEDFYPWEAIRHLRILPASKWSK</sequence>
<dbReference type="OrthoDB" id="1644322at2"/>